<dbReference type="Proteomes" id="UP000599109">
    <property type="component" value="Unassembled WGS sequence"/>
</dbReference>
<evidence type="ECO:0000256" key="1">
    <source>
        <dbReference type="SAM" id="MobiDB-lite"/>
    </source>
</evidence>
<accession>A0A936Z3M6</accession>
<dbReference type="EMBL" id="JAEQNE010000008">
    <property type="protein sequence ID" value="MBL0394314.1"/>
    <property type="molecule type" value="Genomic_DNA"/>
</dbReference>
<sequence length="255" mass="28457">MNDSSNDRTVVGAIQSDMLARHYRDTYGPTPQEQREAERREVARAFEHGDHQPDGTVLPPGEYPYRLPEDGMPVPAPAEGWTETRKPLKPNNVYDAAGMCGGMGVGLTVQQGMDKVREENARLHGIERWRLYHSEQWQQREIRGGELCVDLAKKSPGIVQSAVQAMTAAQALEQASRTRCERQGFLTSGAAASLVRDEEMVTIAVSLVMDRAEAVELRARLTEHPDCLQKVLDQMQREACYELREVFGVLAKPLA</sequence>
<evidence type="ECO:0000313" key="3">
    <source>
        <dbReference type="Proteomes" id="UP000599109"/>
    </source>
</evidence>
<name>A0A936Z3M6_9BURK</name>
<dbReference type="RefSeq" id="WP_201676991.1">
    <property type="nucleotide sequence ID" value="NZ_JAEQNE010000008.1"/>
</dbReference>
<keyword evidence="3" id="KW-1185">Reference proteome</keyword>
<feature type="region of interest" description="Disordered" evidence="1">
    <location>
        <begin position="1"/>
        <end position="71"/>
    </location>
</feature>
<reference evidence="2 3" key="1">
    <citation type="journal article" date="2017" name="Int. J. Syst. Evol. Microbiol.">
        <title>Ramlibacter monticola sp. nov., isolated from forest soil.</title>
        <authorList>
            <person name="Chaudhary D.K."/>
            <person name="Kim J."/>
        </authorList>
    </citation>
    <scope>NUCLEOTIDE SEQUENCE [LARGE SCALE GENOMIC DNA]</scope>
    <source>
        <strain evidence="2 3">KACC 19175</strain>
    </source>
</reference>
<proteinExistence type="predicted"/>
<feature type="compositionally biased region" description="Basic and acidic residues" evidence="1">
    <location>
        <begin position="33"/>
        <end position="53"/>
    </location>
</feature>
<dbReference type="AlphaFoldDB" id="A0A936Z3M6"/>
<protein>
    <submittedName>
        <fullName evidence="2">Uncharacterized protein</fullName>
    </submittedName>
</protein>
<gene>
    <name evidence="2" type="ORF">JJ685_24455</name>
</gene>
<organism evidence="2 3">
    <name type="scientific">Ramlibacter monticola</name>
    <dbReference type="NCBI Taxonomy" id="1926872"/>
    <lineage>
        <taxon>Bacteria</taxon>
        <taxon>Pseudomonadati</taxon>
        <taxon>Pseudomonadota</taxon>
        <taxon>Betaproteobacteria</taxon>
        <taxon>Burkholderiales</taxon>
        <taxon>Comamonadaceae</taxon>
        <taxon>Ramlibacter</taxon>
    </lineage>
</organism>
<comment type="caution">
    <text evidence="2">The sequence shown here is derived from an EMBL/GenBank/DDBJ whole genome shotgun (WGS) entry which is preliminary data.</text>
</comment>
<evidence type="ECO:0000313" key="2">
    <source>
        <dbReference type="EMBL" id="MBL0394314.1"/>
    </source>
</evidence>